<evidence type="ECO:0000313" key="1">
    <source>
        <dbReference type="EMBL" id="CAA0078323.1"/>
    </source>
</evidence>
<keyword evidence="2" id="KW-1185">Reference proteome</keyword>
<accession>A0A5S9MS97</accession>
<protein>
    <submittedName>
        <fullName evidence="1">Uncharacterized protein</fullName>
    </submittedName>
</protein>
<gene>
    <name evidence="1" type="ORF">AELLOGFF_00012</name>
</gene>
<dbReference type="OrthoDB" id="4696546at2"/>
<evidence type="ECO:0000313" key="2">
    <source>
        <dbReference type="Proteomes" id="UP000430146"/>
    </source>
</evidence>
<organism evidence="1 2">
    <name type="scientific">Mycolicibacterium vanbaalenii</name>
    <name type="common">Mycobacterium vanbaalenii</name>
    <dbReference type="NCBI Taxonomy" id="110539"/>
    <lineage>
        <taxon>Bacteria</taxon>
        <taxon>Bacillati</taxon>
        <taxon>Actinomycetota</taxon>
        <taxon>Actinomycetes</taxon>
        <taxon>Mycobacteriales</taxon>
        <taxon>Mycobacteriaceae</taxon>
        <taxon>Mycolicibacterium</taxon>
    </lineage>
</organism>
<sequence>MPARVFGKAVQGVRVGTKDVLAIRRAGKLVWSKTAIYQTFDVDDTADLTSLGWAHYGPTSTYPMCVVSGTARLSVADGVGPLGDFTDRVRFDDAVAPGDDGYLQFRVATNGSSPGLSTSYKTDLFARGSNGGVTHGVGVRLDNSHLSIVRRVASTDTEVLDCGSFNAGDIGRLTIAGNLYTLTRNGAFVEEWDDAGATVSVGSGFRSLLMRMDGARVFGGARRFSPAVDWVEYG</sequence>
<dbReference type="EMBL" id="CACSIP010000001">
    <property type="protein sequence ID" value="CAA0078323.1"/>
    <property type="molecule type" value="Genomic_DNA"/>
</dbReference>
<dbReference type="Proteomes" id="UP000430146">
    <property type="component" value="Unassembled WGS sequence"/>
</dbReference>
<dbReference type="AlphaFoldDB" id="A0A5S9MS97"/>
<reference evidence="1 2" key="1">
    <citation type="submission" date="2019-11" db="EMBL/GenBank/DDBJ databases">
        <authorList>
            <person name="Holert J."/>
        </authorList>
    </citation>
    <scope>NUCLEOTIDE SEQUENCE [LARGE SCALE GENOMIC DNA]</scope>
    <source>
        <strain evidence="1">BC8_1</strain>
    </source>
</reference>
<dbReference type="RefSeq" id="WP_159228389.1">
    <property type="nucleotide sequence ID" value="NZ_CACSIP010000001.1"/>
</dbReference>
<proteinExistence type="predicted"/>
<name>A0A5S9MS97_MYCVN</name>